<dbReference type="Proteomes" id="UP001482620">
    <property type="component" value="Unassembled WGS sequence"/>
</dbReference>
<accession>A0ABV0V9U2</accession>
<comment type="caution">
    <text evidence="1">The sequence shown here is derived from an EMBL/GenBank/DDBJ whole genome shotgun (WGS) entry which is preliminary data.</text>
</comment>
<evidence type="ECO:0000313" key="2">
    <source>
        <dbReference type="Proteomes" id="UP001482620"/>
    </source>
</evidence>
<reference evidence="1 2" key="1">
    <citation type="submission" date="2021-06" db="EMBL/GenBank/DDBJ databases">
        <authorList>
            <person name="Palmer J.M."/>
        </authorList>
    </citation>
    <scope>NUCLEOTIDE SEQUENCE [LARGE SCALE GENOMIC DNA]</scope>
    <source>
        <strain evidence="2">if_2019</strain>
        <tissue evidence="1">Muscle</tissue>
    </source>
</reference>
<proteinExistence type="predicted"/>
<organism evidence="1 2">
    <name type="scientific">Ilyodon furcidens</name>
    <name type="common">goldbreast splitfin</name>
    <dbReference type="NCBI Taxonomy" id="33524"/>
    <lineage>
        <taxon>Eukaryota</taxon>
        <taxon>Metazoa</taxon>
        <taxon>Chordata</taxon>
        <taxon>Craniata</taxon>
        <taxon>Vertebrata</taxon>
        <taxon>Euteleostomi</taxon>
        <taxon>Actinopterygii</taxon>
        <taxon>Neopterygii</taxon>
        <taxon>Teleostei</taxon>
        <taxon>Neoteleostei</taxon>
        <taxon>Acanthomorphata</taxon>
        <taxon>Ovalentaria</taxon>
        <taxon>Atherinomorphae</taxon>
        <taxon>Cyprinodontiformes</taxon>
        <taxon>Goodeidae</taxon>
        <taxon>Ilyodon</taxon>
    </lineage>
</organism>
<gene>
    <name evidence="1" type="ORF">ILYODFUR_036999</name>
</gene>
<sequence length="143" mass="16331">MDLVSWSLNAIDQIFSTRRQGEGEPSCPDGTFFSRYTMDSWQKWRIVCLSILSIKDVEDVYTIGCFITGFRLFGVSGYLAYREIRKTSAAVLAIVRLPGMYDGIYRAINTQTEMLRELNRRLDVILTQDCWQVAVPGLRGEMG</sequence>
<protein>
    <submittedName>
        <fullName evidence="1">Uncharacterized protein</fullName>
    </submittedName>
</protein>
<name>A0ABV0V9U2_9TELE</name>
<evidence type="ECO:0000313" key="1">
    <source>
        <dbReference type="EMBL" id="MEQ2253871.1"/>
    </source>
</evidence>
<dbReference type="EMBL" id="JAHRIQ010100537">
    <property type="protein sequence ID" value="MEQ2253871.1"/>
    <property type="molecule type" value="Genomic_DNA"/>
</dbReference>
<keyword evidence="2" id="KW-1185">Reference proteome</keyword>